<accession>A0A0P1A5D1</accession>
<dbReference type="RefSeq" id="XP_024571679.1">
    <property type="nucleotide sequence ID" value="XM_024722759.1"/>
</dbReference>
<organism evidence="2 3">
    <name type="scientific">Plasmopara halstedii</name>
    <name type="common">Downy mildew of sunflower</name>
    <dbReference type="NCBI Taxonomy" id="4781"/>
    <lineage>
        <taxon>Eukaryota</taxon>
        <taxon>Sar</taxon>
        <taxon>Stramenopiles</taxon>
        <taxon>Oomycota</taxon>
        <taxon>Peronosporomycetes</taxon>
        <taxon>Peronosporales</taxon>
        <taxon>Peronosporaceae</taxon>
        <taxon>Plasmopara</taxon>
    </lineage>
</organism>
<dbReference type="AlphaFoldDB" id="A0A0P1A5D1"/>
<feature type="coiled-coil region" evidence="1">
    <location>
        <begin position="153"/>
        <end position="180"/>
    </location>
</feature>
<keyword evidence="3" id="KW-1185">Reference proteome</keyword>
<evidence type="ECO:0000313" key="2">
    <source>
        <dbReference type="EMBL" id="CEG35310.1"/>
    </source>
</evidence>
<evidence type="ECO:0000313" key="3">
    <source>
        <dbReference type="Proteomes" id="UP000054928"/>
    </source>
</evidence>
<dbReference type="GeneID" id="36404491"/>
<proteinExistence type="predicted"/>
<keyword evidence="1" id="KW-0175">Coiled coil</keyword>
<dbReference type="Proteomes" id="UP000054928">
    <property type="component" value="Unassembled WGS sequence"/>
</dbReference>
<reference evidence="3" key="1">
    <citation type="submission" date="2014-09" db="EMBL/GenBank/DDBJ databases">
        <authorList>
            <person name="Sharma Rahul"/>
            <person name="Thines Marco"/>
        </authorList>
    </citation>
    <scope>NUCLEOTIDE SEQUENCE [LARGE SCALE GENOMIC DNA]</scope>
</reference>
<evidence type="ECO:0000256" key="1">
    <source>
        <dbReference type="SAM" id="Coils"/>
    </source>
</evidence>
<name>A0A0P1A5D1_PLAHL</name>
<sequence>MFLTGLERMKAVRSKVMGDSDAFSLRHSKRADHYANRAVSHMKNINGYNLKMNEAAEKAITVRIEEIVLRAVVEEFKQLDNNQNPKKFQALEANLQKKVEKAIEDTEFDEEKYRNFADWYWQYLHDDIEEDEILYRKVAAISKSSASEALRLYKLYELEVKQAKQVKRSFQAEYDAQNKKVNHLVQGLMAALDGERPQLNSNFGAILPAKSTYATQDPIAAHAAPIMHLDTDSHVIPAPEELDLTSSLLNPPKVEMKLERKRQSDHLDDNRESGV</sequence>
<protein>
    <submittedName>
        <fullName evidence="2">Uncharacterized protein</fullName>
    </submittedName>
</protein>
<dbReference type="EMBL" id="CCYD01000041">
    <property type="protein sequence ID" value="CEG35310.1"/>
    <property type="molecule type" value="Genomic_DNA"/>
</dbReference>